<evidence type="ECO:0008006" key="6">
    <source>
        <dbReference type="Google" id="ProtNLM"/>
    </source>
</evidence>
<reference evidence="2 5" key="1">
    <citation type="journal article" date="2015" name="Int. J. Syst. Evol. Microbiol.">
        <title>Algibacter amylolyticus sp. nov., isolated from intertidal sediment.</title>
        <authorList>
            <person name="Zhang D.C."/>
            <person name="Wu J."/>
            <person name="Neuner K."/>
            <person name="Yao J."/>
            <person name="Margesin R."/>
        </authorList>
    </citation>
    <scope>NUCLEOTIDE SEQUENCE [LARGE SCALE GENOMIC DNA]</scope>
    <source>
        <strain evidence="2 5">RU-4-M-4</strain>
    </source>
</reference>
<keyword evidence="4" id="KW-1185">Reference proteome</keyword>
<evidence type="ECO:0000256" key="1">
    <source>
        <dbReference type="SAM" id="Phobius"/>
    </source>
</evidence>
<dbReference type="RefSeq" id="WP_144115066.1">
    <property type="nucleotide sequence ID" value="NZ_JACHGE010000001.1"/>
</dbReference>
<keyword evidence="1" id="KW-1133">Transmembrane helix</keyword>
<feature type="transmembrane region" description="Helical" evidence="1">
    <location>
        <begin position="6"/>
        <end position="28"/>
    </location>
</feature>
<evidence type="ECO:0000313" key="4">
    <source>
        <dbReference type="Proteomes" id="UP000315145"/>
    </source>
</evidence>
<reference evidence="3 4" key="2">
    <citation type="submission" date="2019-07" db="EMBL/GenBank/DDBJ databases">
        <title>Algibacter marinivivus sp. nov., isolated from the surface of a marine red alga.</title>
        <authorList>
            <person name="Zhong X."/>
            <person name="Xu W."/>
            <person name="Zhang Y."/>
            <person name="Zhang Q."/>
            <person name="Du Z."/>
        </authorList>
    </citation>
    <scope>NUCLEOTIDE SEQUENCE [LARGE SCALE GENOMIC DNA]</scope>
    <source>
        <strain evidence="3 4">RU-4-M-4</strain>
    </source>
</reference>
<keyword evidence="1" id="KW-0812">Transmembrane</keyword>
<dbReference type="InterPro" id="IPR021109">
    <property type="entry name" value="Peptidase_aspartic_dom_sf"/>
</dbReference>
<evidence type="ECO:0000313" key="5">
    <source>
        <dbReference type="Proteomes" id="UP000322315"/>
    </source>
</evidence>
<protein>
    <recommendedName>
        <fullName evidence="6">Peptidase A2 domain-containing protein</fullName>
    </recommendedName>
</protein>
<sequence length="495" mass="56304">MKVSLSFFGAFITLILVSLFCVWIFILALKLEHGLDVMVTCVSTLLLSLIISFIFRKTKIYSRSILVLSIIACSFGIIGAFKKNKLVNDVKPIIEWTNTNHKQTLPFFVAETGHLYLKTIFNSEEKYLLFDTGMDITSLHEKYNNSEAIDSLNVKSSQAIKQDVAIHKLYSLSFGDLNLKNIGYGAMSKETWSDCGIFPNQDSIAGILGNNVINNFVWDLDMVNREVTIQDKSFIDNSISNKKIIPLIRSNMGWKVNIQLNGKKKKVKFDSGNASILNITDGIQLAKTYTYPITNAGRSKGVFSYLNCEGKEVKIDSSDIKYQQKRSVFVNLKVGDTAYKDAYVIDKSASNLLGIPLFWEYERVVLDFLSKKIYLINPVNKINDYQISTKSKNTLMSVKVEAISKTGYYDVYKKEEIKLITKNKTTLNDTIEYYFKGKMRIYASLNLIEKRINIDSIIGKGYTLNLKTDESINHERLILHKESKVLNLSDLEKHL</sequence>
<reference evidence="2" key="3">
    <citation type="submission" date="2019-09" db="EMBL/GenBank/DDBJ databases">
        <authorList>
            <person name="Zhang D.-C."/>
        </authorList>
    </citation>
    <scope>NUCLEOTIDE SEQUENCE</scope>
    <source>
        <strain evidence="2">RU-4-M-4</strain>
    </source>
</reference>
<feature type="transmembrane region" description="Helical" evidence="1">
    <location>
        <begin position="61"/>
        <end position="81"/>
    </location>
</feature>
<dbReference type="Proteomes" id="UP000322315">
    <property type="component" value="Unassembled WGS sequence"/>
</dbReference>
<feature type="transmembrane region" description="Helical" evidence="1">
    <location>
        <begin position="35"/>
        <end position="55"/>
    </location>
</feature>
<accession>A0A5M7BFI0</accession>
<dbReference type="EMBL" id="VWRS01000001">
    <property type="protein sequence ID" value="KAA5827723.1"/>
    <property type="molecule type" value="Genomic_DNA"/>
</dbReference>
<dbReference type="Gene3D" id="2.40.70.10">
    <property type="entry name" value="Acid Proteases"/>
    <property type="match status" value="1"/>
</dbReference>
<evidence type="ECO:0000313" key="3">
    <source>
        <dbReference type="EMBL" id="TSJ81968.1"/>
    </source>
</evidence>
<organism evidence="2 5">
    <name type="scientific">Algibacter amylolyticus</name>
    <dbReference type="NCBI Taxonomy" id="1608400"/>
    <lineage>
        <taxon>Bacteria</taxon>
        <taxon>Pseudomonadati</taxon>
        <taxon>Bacteroidota</taxon>
        <taxon>Flavobacteriia</taxon>
        <taxon>Flavobacteriales</taxon>
        <taxon>Flavobacteriaceae</taxon>
        <taxon>Algibacter</taxon>
    </lineage>
</organism>
<proteinExistence type="predicted"/>
<dbReference type="EMBL" id="VMBF01000001">
    <property type="protein sequence ID" value="TSJ81968.1"/>
    <property type="molecule type" value="Genomic_DNA"/>
</dbReference>
<dbReference type="OrthoDB" id="5580718at2"/>
<gene>
    <name evidence="2" type="ORF">F2B50_02480</name>
    <name evidence="3" type="ORF">FPF71_02480</name>
</gene>
<keyword evidence="1" id="KW-0472">Membrane</keyword>
<name>A0A5M7BFI0_9FLAO</name>
<evidence type="ECO:0000313" key="2">
    <source>
        <dbReference type="EMBL" id="KAA5827723.1"/>
    </source>
</evidence>
<comment type="caution">
    <text evidence="2">The sequence shown here is derived from an EMBL/GenBank/DDBJ whole genome shotgun (WGS) entry which is preliminary data.</text>
</comment>
<dbReference type="AlphaFoldDB" id="A0A5M7BFI0"/>
<dbReference type="Proteomes" id="UP000315145">
    <property type="component" value="Unassembled WGS sequence"/>
</dbReference>